<name>A0A158D0D7_9BURK</name>
<comment type="caution">
    <text evidence="3">The sequence shown here is derived from an EMBL/GenBank/DDBJ whole genome shotgun (WGS) entry which is preliminary data.</text>
</comment>
<keyword evidence="4" id="KW-1185">Reference proteome</keyword>
<dbReference type="GO" id="GO:0017001">
    <property type="term" value="P:antibiotic catabolic process"/>
    <property type="evidence" value="ECO:0007669"/>
    <property type="project" value="UniProtKB-ARBA"/>
</dbReference>
<dbReference type="AlphaFoldDB" id="A0A158D0D7"/>
<dbReference type="InterPro" id="IPR036866">
    <property type="entry name" value="RibonucZ/Hydroxyglut_hydro"/>
</dbReference>
<dbReference type="Proteomes" id="UP000054911">
    <property type="component" value="Unassembled WGS sequence"/>
</dbReference>
<sequence length="329" mass="36620">MTTNAIDSGGVEAPRYKLVRCEGTFAAVPKSSLGQTPGPDGYRLENIKPGIFWISAGGYDAMFIVTGQGVIVADAPPALRDALLPAIASVTTEPVTHVIYSHTHFDHIGAADIFPRNAIRIAHRSTADKLREYGDARRPVPTVTFDDEYVLELGTTRLELRYHGNIHQPGNIFIYEPNRKVLMLVDVVFPGWVPFRHLAVANDVHEYLHAHDTLLSYDFDVIVCGHLTRYGTRADVEAQREYVYQLRAVSRKALASVRIEDIAARTGTENVWALMDGYLEEAIKEATNEMLSTPTSDGRLWTERLGGADVWTPHHAFSMIQALRIENPD</sequence>
<dbReference type="InterPro" id="IPR001279">
    <property type="entry name" value="Metallo-B-lactamas"/>
</dbReference>
<dbReference type="SMART" id="SM00849">
    <property type="entry name" value="Lactamase_B"/>
    <property type="match status" value="1"/>
</dbReference>
<gene>
    <name evidence="3" type="ORF">AWB80_06094</name>
</gene>
<accession>A0A158D0D7</accession>
<organism evidence="3 4">
    <name type="scientific">Caballeronia pedi</name>
    <dbReference type="NCBI Taxonomy" id="1777141"/>
    <lineage>
        <taxon>Bacteria</taxon>
        <taxon>Pseudomonadati</taxon>
        <taxon>Pseudomonadota</taxon>
        <taxon>Betaproteobacteria</taxon>
        <taxon>Burkholderiales</taxon>
        <taxon>Burkholderiaceae</taxon>
        <taxon>Caballeronia</taxon>
    </lineage>
</organism>
<reference evidence="3" key="1">
    <citation type="submission" date="2016-01" db="EMBL/GenBank/DDBJ databases">
        <authorList>
            <person name="Peeters C."/>
        </authorList>
    </citation>
    <scope>NUCLEOTIDE SEQUENCE [LARGE SCALE GENOMIC DNA]</scope>
    <source>
        <strain evidence="3">LMG 29323</strain>
    </source>
</reference>
<dbReference type="CDD" id="cd16276">
    <property type="entry name" value="metallo-hydrolase-like_MBL-fold"/>
    <property type="match status" value="1"/>
</dbReference>
<feature type="domain" description="Metallo-beta-lactamase" evidence="2">
    <location>
        <begin position="58"/>
        <end position="226"/>
    </location>
</feature>
<comment type="similarity">
    <text evidence="1">Belongs to the metallo-beta-lactamase superfamily. Class-B beta-lactamase family.</text>
</comment>
<dbReference type="PANTHER" id="PTHR42951">
    <property type="entry name" value="METALLO-BETA-LACTAMASE DOMAIN-CONTAINING"/>
    <property type="match status" value="1"/>
</dbReference>
<dbReference type="Gene3D" id="3.60.15.10">
    <property type="entry name" value="Ribonuclease Z/Hydroxyacylglutathione hydrolase-like"/>
    <property type="match status" value="1"/>
</dbReference>
<evidence type="ECO:0000313" key="3">
    <source>
        <dbReference type="EMBL" id="SAK87931.1"/>
    </source>
</evidence>
<dbReference type="EMBL" id="FCOE02000029">
    <property type="protein sequence ID" value="SAK87931.1"/>
    <property type="molecule type" value="Genomic_DNA"/>
</dbReference>
<proteinExistence type="inferred from homology"/>
<evidence type="ECO:0000256" key="1">
    <source>
        <dbReference type="ARBA" id="ARBA00005250"/>
    </source>
</evidence>
<dbReference type="PANTHER" id="PTHR42951:SF4">
    <property type="entry name" value="ACYL-COENZYME A THIOESTERASE MBLAC2"/>
    <property type="match status" value="1"/>
</dbReference>
<dbReference type="Pfam" id="PF00753">
    <property type="entry name" value="Lactamase_B"/>
    <property type="match status" value="1"/>
</dbReference>
<dbReference type="InterPro" id="IPR050855">
    <property type="entry name" value="NDM-1-like"/>
</dbReference>
<dbReference type="STRING" id="1777141.AWB80_06094"/>
<dbReference type="SUPFAM" id="SSF56281">
    <property type="entry name" value="Metallo-hydrolase/oxidoreductase"/>
    <property type="match status" value="1"/>
</dbReference>
<evidence type="ECO:0000313" key="4">
    <source>
        <dbReference type="Proteomes" id="UP000054911"/>
    </source>
</evidence>
<evidence type="ECO:0000259" key="2">
    <source>
        <dbReference type="SMART" id="SM00849"/>
    </source>
</evidence>
<protein>
    <submittedName>
        <fullName evidence="3">Beta-lactamase domain-containing protein</fullName>
    </submittedName>
</protein>
<dbReference type="OrthoDB" id="1273797at2"/>
<dbReference type="RefSeq" id="WP_061178439.1">
    <property type="nucleotide sequence ID" value="NZ_FCOE02000029.1"/>
</dbReference>